<sequence>MCMSKHVQGKVSLEHEFCQLPWSPRQQCLPGEDHRPPARKQLRPNLGEERDASRDMDAPSRSKTAYNRKDRNSMEAFAMLGSSAIRPENKHGSTGENALHGLCFSHPAAGKPLDRDTKLSPHTTVESGSLRRFSVLEYEGQPPARGLTSMHVVLGQG</sequence>
<dbReference type="EMBL" id="ML994642">
    <property type="protein sequence ID" value="KAF2183582.1"/>
    <property type="molecule type" value="Genomic_DNA"/>
</dbReference>
<name>A0A6A6DYX5_9PEZI</name>
<organism evidence="2 3">
    <name type="scientific">Zopfia rhizophila CBS 207.26</name>
    <dbReference type="NCBI Taxonomy" id="1314779"/>
    <lineage>
        <taxon>Eukaryota</taxon>
        <taxon>Fungi</taxon>
        <taxon>Dikarya</taxon>
        <taxon>Ascomycota</taxon>
        <taxon>Pezizomycotina</taxon>
        <taxon>Dothideomycetes</taxon>
        <taxon>Dothideomycetes incertae sedis</taxon>
        <taxon>Zopfiaceae</taxon>
        <taxon>Zopfia</taxon>
    </lineage>
</organism>
<evidence type="ECO:0000313" key="3">
    <source>
        <dbReference type="Proteomes" id="UP000800200"/>
    </source>
</evidence>
<protein>
    <submittedName>
        <fullName evidence="2">Uncharacterized protein</fullName>
    </submittedName>
</protein>
<evidence type="ECO:0000256" key="1">
    <source>
        <dbReference type="SAM" id="MobiDB-lite"/>
    </source>
</evidence>
<feature type="compositionally biased region" description="Basic and acidic residues" evidence="1">
    <location>
        <begin position="46"/>
        <end position="60"/>
    </location>
</feature>
<dbReference type="AlphaFoldDB" id="A0A6A6DYX5"/>
<reference evidence="2" key="1">
    <citation type="journal article" date="2020" name="Stud. Mycol.">
        <title>101 Dothideomycetes genomes: a test case for predicting lifestyles and emergence of pathogens.</title>
        <authorList>
            <person name="Haridas S."/>
            <person name="Albert R."/>
            <person name="Binder M."/>
            <person name="Bloem J."/>
            <person name="Labutti K."/>
            <person name="Salamov A."/>
            <person name="Andreopoulos B."/>
            <person name="Baker S."/>
            <person name="Barry K."/>
            <person name="Bills G."/>
            <person name="Bluhm B."/>
            <person name="Cannon C."/>
            <person name="Castanera R."/>
            <person name="Culley D."/>
            <person name="Daum C."/>
            <person name="Ezra D."/>
            <person name="Gonzalez J."/>
            <person name="Henrissat B."/>
            <person name="Kuo A."/>
            <person name="Liang C."/>
            <person name="Lipzen A."/>
            <person name="Lutzoni F."/>
            <person name="Magnuson J."/>
            <person name="Mondo S."/>
            <person name="Nolan M."/>
            <person name="Ohm R."/>
            <person name="Pangilinan J."/>
            <person name="Park H.-J."/>
            <person name="Ramirez L."/>
            <person name="Alfaro M."/>
            <person name="Sun H."/>
            <person name="Tritt A."/>
            <person name="Yoshinaga Y."/>
            <person name="Zwiers L.-H."/>
            <person name="Turgeon B."/>
            <person name="Goodwin S."/>
            <person name="Spatafora J."/>
            <person name="Crous P."/>
            <person name="Grigoriev I."/>
        </authorList>
    </citation>
    <scope>NUCLEOTIDE SEQUENCE</scope>
    <source>
        <strain evidence="2">CBS 207.26</strain>
    </source>
</reference>
<keyword evidence="3" id="KW-1185">Reference proteome</keyword>
<dbReference type="Proteomes" id="UP000800200">
    <property type="component" value="Unassembled WGS sequence"/>
</dbReference>
<accession>A0A6A6DYX5</accession>
<gene>
    <name evidence="2" type="ORF">K469DRAFT_690034</name>
</gene>
<evidence type="ECO:0000313" key="2">
    <source>
        <dbReference type="EMBL" id="KAF2183582.1"/>
    </source>
</evidence>
<proteinExistence type="predicted"/>
<feature type="region of interest" description="Disordered" evidence="1">
    <location>
        <begin position="24"/>
        <end position="73"/>
    </location>
</feature>